<dbReference type="EMBL" id="KT754909">
    <property type="protein sequence ID" value="ALS04743.1"/>
    <property type="molecule type" value="mRNA"/>
</dbReference>
<sequence length="104" mass="10361">MRSYNFVAFAVFIITIGQAKKYLVDTAEGGHEGRSNIGPSPDGAPNEAAKDYADCGGGGGGCGGDTLAAKQARADCCIQGAGDPTPCPPDTNTDPICHVGSGAS</sequence>
<reference evidence="3" key="1">
    <citation type="journal article" date="2015" name="Sci. Rep.">
        <title>Spliced leader RNA trans-splicing discovered in copepods.</title>
        <authorList>
            <person name="Yang F."/>
            <person name="Xu D."/>
            <person name="Zhuang Y."/>
            <person name="Yi X."/>
            <person name="Huang Y."/>
            <person name="Chen H."/>
            <person name="Lin S."/>
            <person name="Campbell D.A."/>
            <person name="Sturm N.R."/>
            <person name="Liu G."/>
            <person name="Zhang H."/>
        </authorList>
    </citation>
    <scope>NUCLEOTIDE SEQUENCE</scope>
</reference>
<evidence type="ECO:0000256" key="2">
    <source>
        <dbReference type="SAM" id="SignalP"/>
    </source>
</evidence>
<keyword evidence="2" id="KW-0732">Signal</keyword>
<feature type="region of interest" description="Disordered" evidence="1">
    <location>
        <begin position="29"/>
        <end position="50"/>
    </location>
</feature>
<feature type="chain" id="PRO_5006831233" evidence="2">
    <location>
        <begin position="20"/>
        <end position="104"/>
    </location>
</feature>
<organism evidence="3">
    <name type="scientific">Pseudodiaptomus poplesia</name>
    <dbReference type="NCBI Taxonomy" id="213370"/>
    <lineage>
        <taxon>Eukaryota</taxon>
        <taxon>Metazoa</taxon>
        <taxon>Ecdysozoa</taxon>
        <taxon>Arthropoda</taxon>
        <taxon>Crustacea</taxon>
        <taxon>Multicrustacea</taxon>
        <taxon>Hexanauplia</taxon>
        <taxon>Copepoda</taxon>
        <taxon>Calanoida</taxon>
        <taxon>Pseudodiaptomidae</taxon>
        <taxon>Pseudodiaptomus</taxon>
    </lineage>
</organism>
<accession>A0A0U2M9W7</accession>
<evidence type="ECO:0000313" key="3">
    <source>
        <dbReference type="EMBL" id="ALS04743.1"/>
    </source>
</evidence>
<feature type="signal peptide" evidence="2">
    <location>
        <begin position="1"/>
        <end position="19"/>
    </location>
</feature>
<proteinExistence type="evidence at transcript level"/>
<name>A0A0U2M9W7_9MAXI</name>
<evidence type="ECO:0000256" key="1">
    <source>
        <dbReference type="SAM" id="MobiDB-lite"/>
    </source>
</evidence>
<dbReference type="AlphaFoldDB" id="A0A0U2M9W7"/>
<feature type="region of interest" description="Disordered" evidence="1">
    <location>
        <begin position="83"/>
        <end position="104"/>
    </location>
</feature>
<protein>
    <submittedName>
        <fullName evidence="3">Uncharacterized protein</fullName>
    </submittedName>
</protein>